<evidence type="ECO:0000313" key="2">
    <source>
        <dbReference type="Proteomes" id="UP000287361"/>
    </source>
</evidence>
<organism evidence="1 2">
    <name type="scientific">Anaerotignum faecicola</name>
    <dbReference type="NCBI Taxonomy" id="2358141"/>
    <lineage>
        <taxon>Bacteria</taxon>
        <taxon>Bacillati</taxon>
        <taxon>Bacillota</taxon>
        <taxon>Clostridia</taxon>
        <taxon>Lachnospirales</taxon>
        <taxon>Anaerotignaceae</taxon>
        <taxon>Anaerotignum</taxon>
    </lineage>
</organism>
<keyword evidence="2" id="KW-1185">Reference proteome</keyword>
<dbReference type="EMBL" id="BHVZ01000001">
    <property type="protein sequence ID" value="GCB28535.1"/>
    <property type="molecule type" value="Genomic_DNA"/>
</dbReference>
<dbReference type="AlphaFoldDB" id="A0A401LAV6"/>
<evidence type="ECO:0000313" key="1">
    <source>
        <dbReference type="EMBL" id="GCB28535.1"/>
    </source>
</evidence>
<accession>A0A401LAV6</accession>
<sequence>MRLKNFLIFSKKFDFFKFLSGYYMRGKFAGTFENRIRNLQATLKETSVQPQSERDNNRRRQWEQVAKRGQVGFLWAFCRLQEIYIYWRFHFNQQKNKTMYVIAESGDTGLLLYKNIGKGKSLSMEDFPFLMFSED</sequence>
<gene>
    <name evidence="1" type="ORF">KGMB03357_01960</name>
</gene>
<name>A0A401LAV6_9FIRM</name>
<comment type="caution">
    <text evidence="1">The sequence shown here is derived from an EMBL/GenBank/DDBJ whole genome shotgun (WGS) entry which is preliminary data.</text>
</comment>
<reference evidence="1 2" key="1">
    <citation type="submission" date="2018-10" db="EMBL/GenBank/DDBJ databases">
        <title>Draft Genome Sequence of Anaerotignum sp. KCTC 15736.</title>
        <authorList>
            <person name="Choi S.H."/>
            <person name="Kim J.S."/>
            <person name="Kang S.W."/>
            <person name="Lee J.S."/>
            <person name="Park S.H."/>
        </authorList>
    </citation>
    <scope>NUCLEOTIDE SEQUENCE [LARGE SCALE GENOMIC DNA]</scope>
    <source>
        <strain evidence="1 2">KCTC 15736</strain>
    </source>
</reference>
<dbReference type="Proteomes" id="UP000287361">
    <property type="component" value="Unassembled WGS sequence"/>
</dbReference>
<proteinExistence type="predicted"/>
<protein>
    <submittedName>
        <fullName evidence="1">Uncharacterized protein</fullName>
    </submittedName>
</protein>